<keyword evidence="2 6" id="KW-0812">Transmembrane</keyword>
<feature type="compositionally biased region" description="Low complexity" evidence="5">
    <location>
        <begin position="449"/>
        <end position="466"/>
    </location>
</feature>
<feature type="compositionally biased region" description="Basic and acidic residues" evidence="5">
    <location>
        <begin position="357"/>
        <end position="379"/>
    </location>
</feature>
<sequence>MSFRLSFNTVSLVVTLASFVFLLLACISSPVVKSFYLGHTASHTYGVFGYCWNNNQDCYTGYPIELGSVDDASTNWILSNSSRDTLAKIFILTPIALGFNFILLVLIVASHFGSRPVVLVGIAVNVISLILTIISCVITILTFYPNLGWTGWILIGSGAANIVSLLALILTLTVSNDDDAGSTFDNEDFGRFTNYNRIDDKFNHIQTSTFKTNSSLDDEFDYKPKETTNNGGFTVYNNNNNAGQARAAANNGPSGAAAAAAGAASAAVAGATVASASGPGSGRIVLPADRMANHGSLTSNSSSYFNKPQTANDFTQRDTYGYQPSPPPNTSTSAPPSAGTASGLPYPAGTPTTTTNDKNEYDSSVFEHHPEVEGHKPFTELDDDSDDADEEDVLVNNNRQADGNGINDSDEDSDFTSVSQRAPNPQYYGSAYGQGYQPQHSQYAHVQQYAPMHQQQQFQQQQQQPNPYRPMPPQQQYAPGPAYAGSNVSAPGSSYYSSQGQPSLMPYQQHQHQQPAQAQQQRAAPTISDNVLSNNPDFQFSRMQQPKRKGNPGFVPVAARYNGAPLGQKNQNASALMGRGGGANSGPYSITR</sequence>
<feature type="region of interest" description="Disordered" evidence="5">
    <location>
        <begin position="449"/>
        <end position="556"/>
    </location>
</feature>
<evidence type="ECO:0000313" key="7">
    <source>
        <dbReference type="EMBL" id="RCK54647.1"/>
    </source>
</evidence>
<organism evidence="7 8">
    <name type="scientific">Candida viswanathii</name>
    <dbReference type="NCBI Taxonomy" id="5486"/>
    <lineage>
        <taxon>Eukaryota</taxon>
        <taxon>Fungi</taxon>
        <taxon>Dikarya</taxon>
        <taxon>Ascomycota</taxon>
        <taxon>Saccharomycotina</taxon>
        <taxon>Pichiomycetes</taxon>
        <taxon>Debaryomycetaceae</taxon>
        <taxon>Candida/Lodderomyces clade</taxon>
        <taxon>Candida</taxon>
    </lineage>
</organism>
<comment type="caution">
    <text evidence="7">The sequence shown here is derived from an EMBL/GenBank/DDBJ whole genome shotgun (WGS) entry which is preliminary data.</text>
</comment>
<keyword evidence="8" id="KW-1185">Reference proteome</keyword>
<evidence type="ECO:0000256" key="6">
    <source>
        <dbReference type="SAM" id="Phobius"/>
    </source>
</evidence>
<feature type="compositionally biased region" description="Low complexity" evidence="5">
    <location>
        <begin position="330"/>
        <end position="343"/>
    </location>
</feature>
<feature type="compositionally biased region" description="Low complexity" evidence="5">
    <location>
        <begin position="426"/>
        <end position="436"/>
    </location>
</feature>
<evidence type="ECO:0000256" key="1">
    <source>
        <dbReference type="ARBA" id="ARBA00004141"/>
    </source>
</evidence>
<evidence type="ECO:0000256" key="5">
    <source>
        <dbReference type="SAM" id="MobiDB-lite"/>
    </source>
</evidence>
<dbReference type="PANTHER" id="PTHR28013">
    <property type="entry name" value="PROTEIN DCV1-RELATED"/>
    <property type="match status" value="1"/>
</dbReference>
<dbReference type="InterPro" id="IPR051380">
    <property type="entry name" value="pH-response_reg_palI/RIM9"/>
</dbReference>
<dbReference type="GO" id="GO:0035838">
    <property type="term" value="C:growing cell tip"/>
    <property type="evidence" value="ECO:0007669"/>
    <property type="project" value="TreeGrafter"/>
</dbReference>
<feature type="compositionally biased region" description="Acidic residues" evidence="5">
    <location>
        <begin position="380"/>
        <end position="393"/>
    </location>
</feature>
<dbReference type="GO" id="GO:0032153">
    <property type="term" value="C:cell division site"/>
    <property type="evidence" value="ECO:0007669"/>
    <property type="project" value="TreeGrafter"/>
</dbReference>
<evidence type="ECO:0000256" key="3">
    <source>
        <dbReference type="ARBA" id="ARBA00022989"/>
    </source>
</evidence>
<evidence type="ECO:0000256" key="2">
    <source>
        <dbReference type="ARBA" id="ARBA00022692"/>
    </source>
</evidence>
<comment type="subcellular location">
    <subcellularLocation>
        <location evidence="1">Membrane</location>
        <topology evidence="1">Multi-pass membrane protein</topology>
    </subcellularLocation>
</comment>
<feature type="region of interest" description="Disordered" evidence="5">
    <location>
        <begin position="296"/>
        <end position="436"/>
    </location>
</feature>
<dbReference type="PROSITE" id="PS51257">
    <property type="entry name" value="PROKAR_LIPOPROTEIN"/>
    <property type="match status" value="1"/>
</dbReference>
<reference evidence="7 8" key="1">
    <citation type="submission" date="2018-06" db="EMBL/GenBank/DDBJ databases">
        <title>Whole genome sequencing of Candida tropicalis (genome annotated by CSBL at Korea University).</title>
        <authorList>
            <person name="Ahn J."/>
        </authorList>
    </citation>
    <scope>NUCLEOTIDE SEQUENCE [LARGE SCALE GENOMIC DNA]</scope>
    <source>
        <strain evidence="7 8">ATCC 20962</strain>
    </source>
</reference>
<dbReference type="InterPro" id="IPR009571">
    <property type="entry name" value="SUR7/Rim9-like_fungi"/>
</dbReference>
<dbReference type="PANTHER" id="PTHR28013:SF3">
    <property type="entry name" value="PROTEIN DCV1-RELATED"/>
    <property type="match status" value="1"/>
</dbReference>
<gene>
    <name evidence="7" type="primary">RIM9_1</name>
    <name evidence="7" type="ORF">Cantr_03804</name>
</gene>
<dbReference type="GO" id="GO:0005886">
    <property type="term" value="C:plasma membrane"/>
    <property type="evidence" value="ECO:0007669"/>
    <property type="project" value="InterPro"/>
</dbReference>
<dbReference type="OrthoDB" id="2354757at2759"/>
<evidence type="ECO:0000313" key="8">
    <source>
        <dbReference type="Proteomes" id="UP000253472"/>
    </source>
</evidence>
<dbReference type="STRING" id="5486.A0A367XLW5"/>
<dbReference type="EMBL" id="QLNQ01000030">
    <property type="protein sequence ID" value="RCK54647.1"/>
    <property type="molecule type" value="Genomic_DNA"/>
</dbReference>
<feature type="transmembrane region" description="Helical" evidence="6">
    <location>
        <begin position="117"/>
        <end position="143"/>
    </location>
</feature>
<feature type="compositionally biased region" description="Low complexity" evidence="5">
    <location>
        <begin position="474"/>
        <end position="525"/>
    </location>
</feature>
<protein>
    <submittedName>
        <fullName evidence="7">pH-response regulator protein palI/RIM9</fullName>
    </submittedName>
</protein>
<evidence type="ECO:0000256" key="4">
    <source>
        <dbReference type="ARBA" id="ARBA00023136"/>
    </source>
</evidence>
<feature type="compositionally biased region" description="Polar residues" evidence="5">
    <location>
        <begin position="527"/>
        <end position="544"/>
    </location>
</feature>
<name>A0A367XLW5_9ASCO</name>
<proteinExistence type="predicted"/>
<feature type="compositionally biased region" description="Polar residues" evidence="5">
    <location>
        <begin position="296"/>
        <end position="318"/>
    </location>
</feature>
<feature type="transmembrane region" description="Helical" evidence="6">
    <location>
        <begin position="89"/>
        <end position="110"/>
    </location>
</feature>
<feature type="region of interest" description="Disordered" evidence="5">
    <location>
        <begin position="570"/>
        <end position="592"/>
    </location>
</feature>
<dbReference type="Proteomes" id="UP000253472">
    <property type="component" value="Unassembled WGS sequence"/>
</dbReference>
<dbReference type="Pfam" id="PF06687">
    <property type="entry name" value="SUR7"/>
    <property type="match status" value="1"/>
</dbReference>
<keyword evidence="3 6" id="KW-1133">Transmembrane helix</keyword>
<keyword evidence="4 6" id="KW-0472">Membrane</keyword>
<dbReference type="AlphaFoldDB" id="A0A367XLW5"/>
<accession>A0A367XLW5</accession>
<feature type="transmembrane region" description="Helical" evidence="6">
    <location>
        <begin position="149"/>
        <end position="172"/>
    </location>
</feature>